<dbReference type="Proteomes" id="UP001497623">
    <property type="component" value="Unassembled WGS sequence"/>
</dbReference>
<evidence type="ECO:0008006" key="3">
    <source>
        <dbReference type="Google" id="ProtNLM"/>
    </source>
</evidence>
<name>A0AAV2SFA7_MEGNR</name>
<feature type="non-terminal residue" evidence="1">
    <location>
        <position position="1"/>
    </location>
</feature>
<evidence type="ECO:0000313" key="1">
    <source>
        <dbReference type="EMBL" id="CAL4193503.1"/>
    </source>
</evidence>
<dbReference type="EMBL" id="CAXKWB010069973">
    <property type="protein sequence ID" value="CAL4193503.1"/>
    <property type="molecule type" value="Genomic_DNA"/>
</dbReference>
<organism evidence="1 2">
    <name type="scientific">Meganyctiphanes norvegica</name>
    <name type="common">Northern krill</name>
    <name type="synonym">Thysanopoda norvegica</name>
    <dbReference type="NCBI Taxonomy" id="48144"/>
    <lineage>
        <taxon>Eukaryota</taxon>
        <taxon>Metazoa</taxon>
        <taxon>Ecdysozoa</taxon>
        <taxon>Arthropoda</taxon>
        <taxon>Crustacea</taxon>
        <taxon>Multicrustacea</taxon>
        <taxon>Malacostraca</taxon>
        <taxon>Eumalacostraca</taxon>
        <taxon>Eucarida</taxon>
        <taxon>Euphausiacea</taxon>
        <taxon>Euphausiidae</taxon>
        <taxon>Meganyctiphanes</taxon>
    </lineage>
</organism>
<keyword evidence="2" id="KW-1185">Reference proteome</keyword>
<sequence length="186" mass="20005">ALARNTRQYATVKGQDAFAAWVLLQGMVIVMDPAGLVNHVVVVGVVREEVVEAATVDTLEIVAEEGTADAVHEMAETCHTTHQIQSQIQEVNAGKVVNHAAVEEHVVTTVGVMRGYIVEAVEITAHVVQKETPTPHIMEVNAGKVVNHAAQEEHVVTTVGVMRGYIVEAVEITAHVVQKTPSPQIM</sequence>
<protein>
    <recommendedName>
        <fullName evidence="3">Zinc finger protein</fullName>
    </recommendedName>
</protein>
<evidence type="ECO:0000313" key="2">
    <source>
        <dbReference type="Proteomes" id="UP001497623"/>
    </source>
</evidence>
<gene>
    <name evidence="1" type="ORF">MNOR_LOCUS36860</name>
</gene>
<accession>A0AAV2SFA7</accession>
<feature type="non-terminal residue" evidence="1">
    <location>
        <position position="186"/>
    </location>
</feature>
<comment type="caution">
    <text evidence="1">The sequence shown here is derived from an EMBL/GenBank/DDBJ whole genome shotgun (WGS) entry which is preliminary data.</text>
</comment>
<proteinExistence type="predicted"/>
<reference evidence="1 2" key="1">
    <citation type="submission" date="2024-05" db="EMBL/GenBank/DDBJ databases">
        <authorList>
            <person name="Wallberg A."/>
        </authorList>
    </citation>
    <scope>NUCLEOTIDE SEQUENCE [LARGE SCALE GENOMIC DNA]</scope>
</reference>
<dbReference type="AlphaFoldDB" id="A0AAV2SFA7"/>